<organism evidence="2 3">
    <name type="scientific">Candidatus Paraburkholderia kirkii UZHbot1</name>
    <dbReference type="NCBI Taxonomy" id="1055526"/>
    <lineage>
        <taxon>Bacteria</taxon>
        <taxon>Pseudomonadati</taxon>
        <taxon>Pseudomonadota</taxon>
        <taxon>Betaproteobacteria</taxon>
        <taxon>Burkholderiales</taxon>
        <taxon>Burkholderiaceae</taxon>
        <taxon>Paraburkholderia</taxon>
    </lineage>
</organism>
<dbReference type="PANTHER" id="PTHR12558">
    <property type="entry name" value="CELL DIVISION CYCLE 16,23,27"/>
    <property type="match status" value="1"/>
</dbReference>
<evidence type="ECO:0000256" key="1">
    <source>
        <dbReference type="PROSITE-ProRule" id="PRU00339"/>
    </source>
</evidence>
<dbReference type="PROSITE" id="PS50005">
    <property type="entry name" value="TPR"/>
    <property type="match status" value="1"/>
</dbReference>
<name>U3UAD1_9BURK</name>
<dbReference type="HOGENOM" id="CLU_1955583_0_0_4"/>
<keyword evidence="3" id="KW-1185">Reference proteome</keyword>
<dbReference type="InterPro" id="IPR019734">
    <property type="entry name" value="TPR_rpt"/>
</dbReference>
<keyword evidence="1" id="KW-0802">TPR repeat</keyword>
<dbReference type="InterPro" id="IPR011990">
    <property type="entry name" value="TPR-like_helical_dom_sf"/>
</dbReference>
<feature type="repeat" description="TPR" evidence="1">
    <location>
        <begin position="33"/>
        <end position="66"/>
    </location>
</feature>
<dbReference type="SMART" id="SM00028">
    <property type="entry name" value="TPR"/>
    <property type="match status" value="2"/>
</dbReference>
<dbReference type="BioCyc" id="CBUR1055526:G10QW-2140-MONOMER"/>
<reference evidence="2 3" key="2">
    <citation type="submission" date="2011-10" db="EMBL/GenBank/DDBJ databases">
        <title>Draft genome sequence of Candidatus Burkholderia kirkii.</title>
        <authorList>
            <person name="Carlier A.L."/>
            <person name="Eberl L."/>
        </authorList>
    </citation>
    <scope>NUCLEOTIDE SEQUENCE [LARGE SCALE GENOMIC DNA]</scope>
    <source>
        <strain evidence="2 3">UZHbot1</strain>
    </source>
</reference>
<protein>
    <submittedName>
        <fullName evidence="2">WGS project CAFE00000000 data, contig bkir_c105</fullName>
    </submittedName>
</protein>
<proteinExistence type="predicted"/>
<dbReference type="Gene3D" id="1.25.40.10">
    <property type="entry name" value="Tetratricopeptide repeat domain"/>
    <property type="match status" value="1"/>
</dbReference>
<sequence length="128" mass="14279">MPERSRHRSADAARLEGAIHWFERAVRCAPAKPRLHCNLGNAMRDAGRREDALPHFDRALALDPGLAEATIARAKVLDELGRTEDALTAYRHLEAFEPENLHVLLGLSAGFVLVAKQHRLRAHLPRAL</sequence>
<dbReference type="STRING" id="1055526.BKIR_c105_1110"/>
<dbReference type="PANTHER" id="PTHR12558:SF13">
    <property type="entry name" value="CELL DIVISION CYCLE PROTEIN 27 HOMOLOG"/>
    <property type="match status" value="1"/>
</dbReference>
<comment type="caution">
    <text evidence="2">The sequence shown here is derived from an EMBL/GenBank/DDBJ whole genome shotgun (WGS) entry which is preliminary data.</text>
</comment>
<dbReference type="Proteomes" id="UP000003511">
    <property type="component" value="Unassembled WGS sequence"/>
</dbReference>
<accession>U3UAD1</accession>
<dbReference type="EMBL" id="CAFE01000009">
    <property type="protein sequence ID" value="CCD35552.1"/>
    <property type="molecule type" value="Genomic_DNA"/>
</dbReference>
<evidence type="ECO:0000313" key="3">
    <source>
        <dbReference type="Proteomes" id="UP000003511"/>
    </source>
</evidence>
<reference evidence="2 3" key="1">
    <citation type="submission" date="2011-09" db="EMBL/GenBank/DDBJ databases">
        <authorList>
            <person name="Carlier A."/>
        </authorList>
    </citation>
    <scope>NUCLEOTIDE SEQUENCE [LARGE SCALE GENOMIC DNA]</scope>
    <source>
        <strain evidence="2 3">UZHbot1</strain>
    </source>
</reference>
<gene>
    <name evidence="2" type="ORF">BKIR_c105_1110</name>
</gene>
<dbReference type="SUPFAM" id="SSF48452">
    <property type="entry name" value="TPR-like"/>
    <property type="match status" value="1"/>
</dbReference>
<dbReference type="Pfam" id="PF14559">
    <property type="entry name" value="TPR_19"/>
    <property type="match status" value="1"/>
</dbReference>
<dbReference type="AlphaFoldDB" id="U3UAD1"/>
<evidence type="ECO:0000313" key="2">
    <source>
        <dbReference type="EMBL" id="CCD35552.1"/>
    </source>
</evidence>